<proteinExistence type="predicted"/>
<keyword evidence="3" id="KW-1133">Transmembrane helix</keyword>
<dbReference type="SUPFAM" id="SSF63817">
    <property type="entry name" value="Sortase"/>
    <property type="match status" value="1"/>
</dbReference>
<dbReference type="InterPro" id="IPR042001">
    <property type="entry name" value="Sortase_F"/>
</dbReference>
<evidence type="ECO:0000256" key="1">
    <source>
        <dbReference type="ARBA" id="ARBA00022801"/>
    </source>
</evidence>
<evidence type="ECO:0000313" key="5">
    <source>
        <dbReference type="Proteomes" id="UP000470520"/>
    </source>
</evidence>
<sequence length="232" mass="23562">MAPGLGRRLGRRFGASHDPYLCARLGLACALAAGTVLLISGVSDEGSPQRRPPQAGSIAVDSGRLPGASADPARSAVSALPPAEPVRLRIGAIGVNAPMARVGLDAAGALRAPAASSPGVAGWYGDGTAPGSAGTAIATGHVDTPTGDPGVFYDLGDLTEGATIEISRADRRTAVFTVRAVELHDRKNFPSEKVYGSTGRPELRLITCGGRYVKGSGYQSNVVVYAALTAVT</sequence>
<feature type="region of interest" description="Disordered" evidence="2">
    <location>
        <begin position="43"/>
        <end position="76"/>
    </location>
</feature>
<accession>A0A7K3QSH2</accession>
<comment type="caution">
    <text evidence="4">The sequence shown here is derived from an EMBL/GenBank/DDBJ whole genome shotgun (WGS) entry which is preliminary data.</text>
</comment>
<keyword evidence="3" id="KW-0812">Transmembrane</keyword>
<dbReference type="NCBIfam" id="NF033748">
    <property type="entry name" value="class_F_sortase"/>
    <property type="match status" value="1"/>
</dbReference>
<dbReference type="GO" id="GO:0016787">
    <property type="term" value="F:hydrolase activity"/>
    <property type="evidence" value="ECO:0007669"/>
    <property type="project" value="UniProtKB-KW"/>
</dbReference>
<evidence type="ECO:0000313" key="4">
    <source>
        <dbReference type="EMBL" id="NEB92836.1"/>
    </source>
</evidence>
<dbReference type="Gene3D" id="2.40.260.10">
    <property type="entry name" value="Sortase"/>
    <property type="match status" value="1"/>
</dbReference>
<dbReference type="Proteomes" id="UP000470520">
    <property type="component" value="Unassembled WGS sequence"/>
</dbReference>
<keyword evidence="3" id="KW-0472">Membrane</keyword>
<dbReference type="Pfam" id="PF04203">
    <property type="entry name" value="Sortase"/>
    <property type="match status" value="1"/>
</dbReference>
<dbReference type="AlphaFoldDB" id="A0A7K3QSH2"/>
<keyword evidence="1" id="KW-0378">Hydrolase</keyword>
<reference evidence="4 5" key="1">
    <citation type="submission" date="2020-01" db="EMBL/GenBank/DDBJ databases">
        <title>Insect and environment-associated Actinomycetes.</title>
        <authorList>
            <person name="Currrie C."/>
            <person name="Chevrette M."/>
            <person name="Carlson C."/>
            <person name="Stubbendieck R."/>
            <person name="Wendt-Pienkowski E."/>
        </authorList>
    </citation>
    <scope>NUCLEOTIDE SEQUENCE [LARGE SCALE GENOMIC DNA]</scope>
    <source>
        <strain evidence="4 5">SID7754</strain>
    </source>
</reference>
<protein>
    <submittedName>
        <fullName evidence="4">Class F sortase</fullName>
    </submittedName>
</protein>
<dbReference type="InterPro" id="IPR023365">
    <property type="entry name" value="Sortase_dom-sf"/>
</dbReference>
<dbReference type="EMBL" id="JAAGMR010000169">
    <property type="protein sequence ID" value="NEB92836.1"/>
    <property type="molecule type" value="Genomic_DNA"/>
</dbReference>
<gene>
    <name evidence="4" type="ORF">G3I21_14240</name>
</gene>
<dbReference type="InterPro" id="IPR005754">
    <property type="entry name" value="Sortase"/>
</dbReference>
<name>A0A7K3QSH2_9ACTN</name>
<evidence type="ECO:0000256" key="3">
    <source>
        <dbReference type="SAM" id="Phobius"/>
    </source>
</evidence>
<dbReference type="RefSeq" id="WP_164188690.1">
    <property type="nucleotide sequence ID" value="NZ_JAAGMR010000169.1"/>
</dbReference>
<evidence type="ECO:0000256" key="2">
    <source>
        <dbReference type="SAM" id="MobiDB-lite"/>
    </source>
</evidence>
<dbReference type="CDD" id="cd05829">
    <property type="entry name" value="Sortase_F"/>
    <property type="match status" value="1"/>
</dbReference>
<organism evidence="4 5">
    <name type="scientific">Streptomyces bauhiniae</name>
    <dbReference type="NCBI Taxonomy" id="2340725"/>
    <lineage>
        <taxon>Bacteria</taxon>
        <taxon>Bacillati</taxon>
        <taxon>Actinomycetota</taxon>
        <taxon>Actinomycetes</taxon>
        <taxon>Kitasatosporales</taxon>
        <taxon>Streptomycetaceae</taxon>
        <taxon>Streptomyces</taxon>
    </lineage>
</organism>
<feature type="transmembrane region" description="Helical" evidence="3">
    <location>
        <begin position="21"/>
        <end position="42"/>
    </location>
</feature>